<accession>A0ABP1PW37</accession>
<reference evidence="1 2" key="1">
    <citation type="submission" date="2024-08" db="EMBL/GenBank/DDBJ databases">
        <authorList>
            <person name="Cucini C."/>
            <person name="Frati F."/>
        </authorList>
    </citation>
    <scope>NUCLEOTIDE SEQUENCE [LARGE SCALE GENOMIC DNA]</scope>
</reference>
<protein>
    <submittedName>
        <fullName evidence="1">Uncharacterized protein</fullName>
    </submittedName>
</protein>
<proteinExistence type="predicted"/>
<dbReference type="EMBL" id="CAXLJM020000013">
    <property type="protein sequence ID" value="CAL8079817.1"/>
    <property type="molecule type" value="Genomic_DNA"/>
</dbReference>
<evidence type="ECO:0000313" key="2">
    <source>
        <dbReference type="Proteomes" id="UP001642540"/>
    </source>
</evidence>
<organism evidence="1 2">
    <name type="scientific">Orchesella dallaii</name>
    <dbReference type="NCBI Taxonomy" id="48710"/>
    <lineage>
        <taxon>Eukaryota</taxon>
        <taxon>Metazoa</taxon>
        <taxon>Ecdysozoa</taxon>
        <taxon>Arthropoda</taxon>
        <taxon>Hexapoda</taxon>
        <taxon>Collembola</taxon>
        <taxon>Entomobryomorpha</taxon>
        <taxon>Entomobryoidea</taxon>
        <taxon>Orchesellidae</taxon>
        <taxon>Orchesellinae</taxon>
        <taxon>Orchesella</taxon>
    </lineage>
</organism>
<comment type="caution">
    <text evidence="1">The sequence shown here is derived from an EMBL/GenBank/DDBJ whole genome shotgun (WGS) entry which is preliminary data.</text>
</comment>
<evidence type="ECO:0000313" key="1">
    <source>
        <dbReference type="EMBL" id="CAL8079817.1"/>
    </source>
</evidence>
<sequence>MYSYLKTLSDIAVAKKKLMYMESILGIERTWYKTGDLLRKTIIRLSKEIAQSLTWGNENVYKRIHSHLINLSLSKCSGKIDNVYAIYEGFSAKLDEFTSRLSVLEQSIKEECKLWDGFSTNKDLEKMTIHGLQRLVEKWETRVKILPDWERAMNSFVTEWDLHLKPKLKENDHNCEFLIDSLLKEHM</sequence>
<keyword evidence="2" id="KW-1185">Reference proteome</keyword>
<gene>
    <name evidence="1" type="ORF">ODALV1_LOCUS4479</name>
</gene>
<dbReference type="Proteomes" id="UP001642540">
    <property type="component" value="Unassembled WGS sequence"/>
</dbReference>
<name>A0ABP1PW37_9HEXA</name>